<gene>
    <name evidence="3" type="ORF">N7539_007553</name>
</gene>
<organism evidence="3 4">
    <name type="scientific">Penicillium diatomitis</name>
    <dbReference type="NCBI Taxonomy" id="2819901"/>
    <lineage>
        <taxon>Eukaryota</taxon>
        <taxon>Fungi</taxon>
        <taxon>Dikarya</taxon>
        <taxon>Ascomycota</taxon>
        <taxon>Pezizomycotina</taxon>
        <taxon>Eurotiomycetes</taxon>
        <taxon>Eurotiomycetidae</taxon>
        <taxon>Eurotiales</taxon>
        <taxon>Aspergillaceae</taxon>
        <taxon>Penicillium</taxon>
    </lineage>
</organism>
<dbReference type="Proteomes" id="UP001148312">
    <property type="component" value="Unassembled WGS sequence"/>
</dbReference>
<dbReference type="RefSeq" id="XP_056787953.1">
    <property type="nucleotide sequence ID" value="XM_056937154.1"/>
</dbReference>
<feature type="region of interest" description="Disordered" evidence="2">
    <location>
        <begin position="1"/>
        <end position="33"/>
    </location>
</feature>
<evidence type="ECO:0000256" key="1">
    <source>
        <dbReference type="SAM" id="Coils"/>
    </source>
</evidence>
<reference evidence="3" key="2">
    <citation type="journal article" date="2023" name="IMA Fungus">
        <title>Comparative genomic study of the Penicillium genus elucidates a diverse pangenome and 15 lateral gene transfer events.</title>
        <authorList>
            <person name="Petersen C."/>
            <person name="Sorensen T."/>
            <person name="Nielsen M.R."/>
            <person name="Sondergaard T.E."/>
            <person name="Sorensen J.L."/>
            <person name="Fitzpatrick D.A."/>
            <person name="Frisvad J.C."/>
            <person name="Nielsen K.L."/>
        </authorList>
    </citation>
    <scope>NUCLEOTIDE SEQUENCE</scope>
    <source>
        <strain evidence="3">IBT 30728</strain>
    </source>
</reference>
<evidence type="ECO:0000256" key="2">
    <source>
        <dbReference type="SAM" id="MobiDB-lite"/>
    </source>
</evidence>
<reference evidence="3" key="1">
    <citation type="submission" date="2022-12" db="EMBL/GenBank/DDBJ databases">
        <authorList>
            <person name="Petersen C."/>
        </authorList>
    </citation>
    <scope>NUCLEOTIDE SEQUENCE</scope>
    <source>
        <strain evidence="3">IBT 30728</strain>
    </source>
</reference>
<feature type="coiled-coil region" evidence="1">
    <location>
        <begin position="96"/>
        <end position="137"/>
    </location>
</feature>
<proteinExistence type="predicted"/>
<dbReference type="Gene3D" id="1.20.5.170">
    <property type="match status" value="1"/>
</dbReference>
<accession>A0A9X0BNY6</accession>
<comment type="caution">
    <text evidence="3">The sequence shown here is derived from an EMBL/GenBank/DDBJ whole genome shotgun (WGS) entry which is preliminary data.</text>
</comment>
<keyword evidence="4" id="KW-1185">Reference proteome</keyword>
<name>A0A9X0BNY6_9EURO</name>
<sequence length="339" mass="38483">MQSPGTPYKRRPVSVTPVSSPKRPKLERATSASPFQTMTQTLARTASILYAGSTEVTRDPLQECQTALANDIQSLRWDDSRETAANQRGFEMLQFLRELKAEVETLKHNVKTLEGKNKTLEGNVKTLEGKNKTLEGHKSQSDARIQALEAQTKALGEHDTIRAAETKICRDVRLRTILSYCRPRLNKVEKTPVEQEICDMVTDQTKVHAGNVLGDASALLENFPDPADEFQHTAYRSFQKLYGTTPQRIRAADLARIPESIRTLDTIATHMYARKGRHRLTEEAFQSRQALIQLLDSREYESAEAFCLENRLFFAPREKNQESKLLEGVSEDEPDDWTY</sequence>
<evidence type="ECO:0000313" key="4">
    <source>
        <dbReference type="Proteomes" id="UP001148312"/>
    </source>
</evidence>
<protein>
    <submittedName>
        <fullName evidence="3">Uncharacterized protein</fullName>
    </submittedName>
</protein>
<keyword evidence="1" id="KW-0175">Coiled coil</keyword>
<evidence type="ECO:0000313" key="3">
    <source>
        <dbReference type="EMBL" id="KAJ5477409.1"/>
    </source>
</evidence>
<dbReference type="GeneID" id="81627403"/>
<dbReference type="EMBL" id="JAPWDQ010000010">
    <property type="protein sequence ID" value="KAJ5477409.1"/>
    <property type="molecule type" value="Genomic_DNA"/>
</dbReference>
<dbReference type="AlphaFoldDB" id="A0A9X0BNY6"/>